<keyword evidence="1" id="KW-0812">Transmembrane</keyword>
<comment type="caution">
    <text evidence="2">The sequence shown here is derived from an EMBL/GenBank/DDBJ whole genome shotgun (WGS) entry which is preliminary data.</text>
</comment>
<protein>
    <submittedName>
        <fullName evidence="2">Putative major pilin subunit</fullName>
    </submittedName>
</protein>
<dbReference type="PANTHER" id="PTHR30093">
    <property type="entry name" value="GENERAL SECRETION PATHWAY PROTEIN G"/>
    <property type="match status" value="1"/>
</dbReference>
<evidence type="ECO:0000313" key="3">
    <source>
        <dbReference type="Proteomes" id="UP000070449"/>
    </source>
</evidence>
<evidence type="ECO:0000313" key="2">
    <source>
        <dbReference type="EMBL" id="KXK08718.1"/>
    </source>
</evidence>
<dbReference type="Gene3D" id="3.30.700.10">
    <property type="entry name" value="Glycoprotein, Type 4 Pilin"/>
    <property type="match status" value="1"/>
</dbReference>
<keyword evidence="1" id="KW-0472">Membrane</keyword>
<organism evidence="2 3">
    <name type="scientific">candidate division WS6 bacterium OLB21</name>
    <dbReference type="NCBI Taxonomy" id="1617427"/>
    <lineage>
        <taxon>Bacteria</taxon>
        <taxon>Candidatus Dojkabacteria</taxon>
    </lineage>
</organism>
<proteinExistence type="predicted"/>
<feature type="transmembrane region" description="Helical" evidence="1">
    <location>
        <begin position="12"/>
        <end position="34"/>
    </location>
</feature>
<dbReference type="STRING" id="1617427.UZ20_WS6002000722"/>
<dbReference type="AlphaFoldDB" id="A0A136KHB6"/>
<dbReference type="NCBIfam" id="TIGR02532">
    <property type="entry name" value="IV_pilin_GFxxxE"/>
    <property type="match status" value="1"/>
</dbReference>
<dbReference type="Proteomes" id="UP000070449">
    <property type="component" value="Unassembled WGS sequence"/>
</dbReference>
<dbReference type="InterPro" id="IPR012902">
    <property type="entry name" value="N_methyl_site"/>
</dbReference>
<gene>
    <name evidence="2" type="ORF">UZ20_WS6002000722</name>
</gene>
<keyword evidence="1" id="KW-1133">Transmembrane helix</keyword>
<name>A0A136KHB6_9BACT</name>
<dbReference type="Pfam" id="PF07963">
    <property type="entry name" value="N_methyl"/>
    <property type="match status" value="1"/>
</dbReference>
<dbReference type="SUPFAM" id="SSF54523">
    <property type="entry name" value="Pili subunits"/>
    <property type="match status" value="1"/>
</dbReference>
<sequence>MRNSQKNLKGFTLIEILVVVALIAILAAITIIAINPQQNFQDARNTQRSSDVTQILNAVTQYTAQQGNALGDLGTIPGCTTDTVCVGTSTACVDLSANLVPTFLVSIPEDPQGGTAADTGYEICQEASGRVTVSAPGAESATIVVSR</sequence>
<evidence type="ECO:0000256" key="1">
    <source>
        <dbReference type="SAM" id="Phobius"/>
    </source>
</evidence>
<dbReference type="InterPro" id="IPR045584">
    <property type="entry name" value="Pilin-like"/>
</dbReference>
<accession>A0A136KHB6</accession>
<dbReference type="EMBL" id="JYPD01000022">
    <property type="protein sequence ID" value="KXK08718.1"/>
    <property type="molecule type" value="Genomic_DNA"/>
</dbReference>
<dbReference type="PROSITE" id="PS00409">
    <property type="entry name" value="PROKAR_NTER_METHYL"/>
    <property type="match status" value="1"/>
</dbReference>
<reference evidence="2 3" key="1">
    <citation type="submission" date="2015-02" db="EMBL/GenBank/DDBJ databases">
        <title>Improved understanding of the partial-nitritation anammox process through 23 genomes representing the majority of the microbial community.</title>
        <authorList>
            <person name="Speth D.R."/>
            <person name="In T Zandt M."/>
            <person name="Guerrero Cruz S."/>
            <person name="Jetten M.S."/>
            <person name="Dutilh B.E."/>
        </authorList>
    </citation>
    <scope>NUCLEOTIDE SEQUENCE [LARGE SCALE GENOMIC DNA]</scope>
    <source>
        <strain evidence="2">OLB21</strain>
    </source>
</reference>